<reference evidence="3 4" key="1">
    <citation type="submission" date="2023-08" db="EMBL/GenBank/DDBJ databases">
        <title>Black Yeasts Isolated from many extreme environments.</title>
        <authorList>
            <person name="Coleine C."/>
            <person name="Stajich J.E."/>
            <person name="Selbmann L."/>
        </authorList>
    </citation>
    <scope>NUCLEOTIDE SEQUENCE [LARGE SCALE GENOMIC DNA]</scope>
    <source>
        <strain evidence="3 4">CCFEE 6328</strain>
    </source>
</reference>
<evidence type="ECO:0000313" key="3">
    <source>
        <dbReference type="EMBL" id="KAK5057304.1"/>
    </source>
</evidence>
<dbReference type="InterPro" id="IPR012337">
    <property type="entry name" value="RNaseH-like_sf"/>
</dbReference>
<dbReference type="Pfam" id="PF16486">
    <property type="entry name" value="ArgoN"/>
    <property type="match status" value="1"/>
</dbReference>
<dbReference type="InterPro" id="IPR003165">
    <property type="entry name" value="Piwi"/>
</dbReference>
<dbReference type="InterPro" id="IPR032474">
    <property type="entry name" value="Argonaute_N"/>
</dbReference>
<dbReference type="Pfam" id="PF02171">
    <property type="entry name" value="Piwi"/>
    <property type="match status" value="1"/>
</dbReference>
<dbReference type="SMART" id="SM00950">
    <property type="entry name" value="Piwi"/>
    <property type="match status" value="1"/>
</dbReference>
<dbReference type="Gene3D" id="2.170.260.10">
    <property type="entry name" value="paz domain"/>
    <property type="match status" value="1"/>
</dbReference>
<dbReference type="PROSITE" id="PS50822">
    <property type="entry name" value="PIWI"/>
    <property type="match status" value="1"/>
</dbReference>
<sequence length="1006" mass="112811">MASRVSGAGGGKSSSSNPGRPSQTPTLPKLTEKLSLNPVHKLHANHFEVTVGKYKKLYRYNLTFQKQYDPTTPNDESNKTKTASAADNDNNHPGSQQPSSRGIQRDKKKRIVALLMTELKTDKEVAKIPMATDYSEHIITAEFIQKDESRDVTIDYYDEYRPGPPVTPEVYIVTITFVNELSLSALDAYLSGDPSLNNPTPVQQADKDDAVSAMNIVFSYRPYQRCFPRFSRHNPPQFFERSLTTMNGRIFYGVNDTSGSTETGDLIEQGLLDSIPGFTRSVRTVFSSQVKINLNINTKTSLFYRPDNVQQLINMWKVENVRNQWLPHHREELVKFLKGVSVRTRHFRGNTQYDNFLAKITDIPYVAANQEPTVSRVPLEMPRMPSTGTVANYFDANYGTNYSPNSSVTTVFLGTGAFRSTFPADLLTIIPGQLMRKTKELPKGGVRDPMTNKEQILTCGRSLFHGSTAAEGGAPEFDLGLGAEMLSVPVHLLDPPTLYYRSDAVAGAAQKPRPEKAVKVQQTRYGSWNLYQMSYFKPAQPFRWTLVELTLPGQFQPQCSDDDFEKFRNDLGKEMRRLRLSERWVPLDVHKQALPSANLPTHRDVQGPHGLIAQFVQVREFLAKVKNKVDLVVVLLPEKDMELYSTVKRIGDQGLGLATVCHVLKTNARKTRVWPLTSPQFFANLSMKINLKADNTAVNQALANKPGMLAEGTMILGIDVTHAGATALKWAPSVAAVVGSVDAQFSQWPASLAENRVVDVEGAEGKKKANEQVVDLQKMVVERLYSYHMVNKKLPKRLVVYRDGLSEGQFEMCQNFELPRIRAAIDDAFNKSKQDRGTGMEIILICAVKRHHTRLFAETDSEQQTDKLIGPDGKEKKFNFNPLPGTLVKDVITYGRGKDFFLISQKAQIGTARPTHYVILHNDTPFSRDEIAKATHHLCFLFGRATGTVSVCPAAYYADLAADRARCYVRKFYVPAASGIWDPANNTNHKLGLEIHPNMREKMFYI</sequence>
<gene>
    <name evidence="3" type="ORF">LTR69_007343</name>
</gene>
<dbReference type="InterPro" id="IPR036397">
    <property type="entry name" value="RNaseH_sf"/>
</dbReference>
<comment type="caution">
    <text evidence="3">The sequence shown here is derived from an EMBL/GenBank/DDBJ whole genome shotgun (WGS) entry which is preliminary data.</text>
</comment>
<dbReference type="PANTHER" id="PTHR22891">
    <property type="entry name" value="EUKARYOTIC TRANSLATION INITIATION FACTOR 2C"/>
    <property type="match status" value="1"/>
</dbReference>
<feature type="region of interest" description="Disordered" evidence="1">
    <location>
        <begin position="67"/>
        <end position="106"/>
    </location>
</feature>
<accession>A0ABR0J673</accession>
<dbReference type="Gene3D" id="3.40.50.2300">
    <property type="match status" value="1"/>
</dbReference>
<name>A0ABR0J673_9EURO</name>
<organism evidence="3 4">
    <name type="scientific">Exophiala sideris</name>
    <dbReference type="NCBI Taxonomy" id="1016849"/>
    <lineage>
        <taxon>Eukaryota</taxon>
        <taxon>Fungi</taxon>
        <taxon>Dikarya</taxon>
        <taxon>Ascomycota</taxon>
        <taxon>Pezizomycotina</taxon>
        <taxon>Eurotiomycetes</taxon>
        <taxon>Chaetothyriomycetidae</taxon>
        <taxon>Chaetothyriales</taxon>
        <taxon>Herpotrichiellaceae</taxon>
        <taxon>Exophiala</taxon>
    </lineage>
</organism>
<dbReference type="InterPro" id="IPR036085">
    <property type="entry name" value="PAZ_dom_sf"/>
</dbReference>
<dbReference type="SUPFAM" id="SSF101690">
    <property type="entry name" value="PAZ domain"/>
    <property type="match status" value="1"/>
</dbReference>
<feature type="compositionally biased region" description="Polar residues" evidence="1">
    <location>
        <begin position="67"/>
        <end position="102"/>
    </location>
</feature>
<protein>
    <recommendedName>
        <fullName evidence="2">Piwi domain-containing protein</fullName>
    </recommendedName>
</protein>
<dbReference type="Proteomes" id="UP001345691">
    <property type="component" value="Unassembled WGS sequence"/>
</dbReference>
<evidence type="ECO:0000313" key="4">
    <source>
        <dbReference type="Proteomes" id="UP001345691"/>
    </source>
</evidence>
<dbReference type="EMBL" id="JAVRRF010000016">
    <property type="protein sequence ID" value="KAK5057304.1"/>
    <property type="molecule type" value="Genomic_DNA"/>
</dbReference>
<feature type="domain" description="Piwi" evidence="2">
    <location>
        <begin position="631"/>
        <end position="970"/>
    </location>
</feature>
<dbReference type="Gene3D" id="3.30.420.10">
    <property type="entry name" value="Ribonuclease H-like superfamily/Ribonuclease H"/>
    <property type="match status" value="1"/>
</dbReference>
<feature type="region of interest" description="Disordered" evidence="1">
    <location>
        <begin position="1"/>
        <end position="28"/>
    </location>
</feature>
<dbReference type="SUPFAM" id="SSF53098">
    <property type="entry name" value="Ribonuclease H-like"/>
    <property type="match status" value="1"/>
</dbReference>
<proteinExistence type="predicted"/>
<keyword evidence="4" id="KW-1185">Reference proteome</keyword>
<evidence type="ECO:0000259" key="2">
    <source>
        <dbReference type="PROSITE" id="PS50822"/>
    </source>
</evidence>
<feature type="compositionally biased region" description="Low complexity" evidence="1">
    <location>
        <begin position="13"/>
        <end position="22"/>
    </location>
</feature>
<evidence type="ECO:0000256" key="1">
    <source>
        <dbReference type="SAM" id="MobiDB-lite"/>
    </source>
</evidence>